<evidence type="ECO:0000313" key="2">
    <source>
        <dbReference type="Proteomes" id="UP000070544"/>
    </source>
</evidence>
<sequence length="118" mass="12973">MVSIALTVCTFSFSFPFWARVTSCRYFHSLTSPLPLRSLITSYDVVVLIESLLLVCSTPPVLVILWIFWIALMGAYSSVSACPVGISICSKLQATLAFGVFSFLGYTWAGLMAILDLF</sequence>
<reference evidence="1 2" key="1">
    <citation type="journal article" date="2015" name="Genome Biol. Evol.">
        <title>Phylogenomic analyses indicate that early fungi evolved digesting cell walls of algal ancestors of land plants.</title>
        <authorList>
            <person name="Chang Y."/>
            <person name="Wang S."/>
            <person name="Sekimoto S."/>
            <person name="Aerts A.L."/>
            <person name="Choi C."/>
            <person name="Clum A."/>
            <person name="LaButti K.M."/>
            <person name="Lindquist E.A."/>
            <person name="Yee Ngan C."/>
            <person name="Ohm R.A."/>
            <person name="Salamov A.A."/>
            <person name="Grigoriev I.V."/>
            <person name="Spatafora J.W."/>
            <person name="Berbee M.L."/>
        </authorList>
    </citation>
    <scope>NUCLEOTIDE SEQUENCE [LARGE SCALE GENOMIC DNA]</scope>
    <source>
        <strain evidence="1 2">JEL478</strain>
    </source>
</reference>
<dbReference type="EMBL" id="KQ965731">
    <property type="protein sequence ID" value="KXS22034.1"/>
    <property type="molecule type" value="Genomic_DNA"/>
</dbReference>
<dbReference type="AlphaFoldDB" id="A0A139AZA1"/>
<name>A0A139AZA1_GONPJ</name>
<accession>A0A139AZA1</accession>
<gene>
    <name evidence="1" type="ORF">M427DRAFT_129812</name>
</gene>
<organism evidence="1 2">
    <name type="scientific">Gonapodya prolifera (strain JEL478)</name>
    <name type="common">Monoblepharis prolifera</name>
    <dbReference type="NCBI Taxonomy" id="1344416"/>
    <lineage>
        <taxon>Eukaryota</taxon>
        <taxon>Fungi</taxon>
        <taxon>Fungi incertae sedis</taxon>
        <taxon>Chytridiomycota</taxon>
        <taxon>Chytridiomycota incertae sedis</taxon>
        <taxon>Monoblepharidomycetes</taxon>
        <taxon>Monoblepharidales</taxon>
        <taxon>Gonapodyaceae</taxon>
        <taxon>Gonapodya</taxon>
    </lineage>
</organism>
<proteinExistence type="predicted"/>
<keyword evidence="2" id="KW-1185">Reference proteome</keyword>
<protein>
    <submittedName>
        <fullName evidence="1">Uncharacterized protein</fullName>
    </submittedName>
</protein>
<evidence type="ECO:0000313" key="1">
    <source>
        <dbReference type="EMBL" id="KXS22034.1"/>
    </source>
</evidence>
<dbReference type="Proteomes" id="UP000070544">
    <property type="component" value="Unassembled WGS sequence"/>
</dbReference>